<dbReference type="Proteomes" id="UP000029981">
    <property type="component" value="Chromosome 5"/>
</dbReference>
<reference evidence="1 2" key="3">
    <citation type="journal article" date="2010" name="BMC Genomics">
        <title>Transcriptome sequencing and comparative analysis of cucumber flowers with different sex types.</title>
        <authorList>
            <person name="Guo S."/>
            <person name="Zheng Y."/>
            <person name="Joung J.G."/>
            <person name="Liu S."/>
            <person name="Zhang Z."/>
            <person name="Crasta O.R."/>
            <person name="Sobral B.W."/>
            <person name="Xu Y."/>
            <person name="Huang S."/>
            <person name="Fei Z."/>
        </authorList>
    </citation>
    <scope>NUCLEOTIDE SEQUENCE [LARGE SCALE GENOMIC DNA]</scope>
    <source>
        <strain evidence="2">cv. 9930</strain>
    </source>
</reference>
<evidence type="ECO:0000313" key="2">
    <source>
        <dbReference type="Proteomes" id="UP000029981"/>
    </source>
</evidence>
<name>A0A0A0KLQ5_CUCSA</name>
<dbReference type="Gramene" id="KGN49804">
    <property type="protein sequence ID" value="KGN49804"/>
    <property type="gene ID" value="Csa_5G136880"/>
</dbReference>
<reference evidence="1 2" key="4">
    <citation type="journal article" date="2011" name="BMC Genomics">
        <title>RNA-Seq improves annotation of protein-coding genes in the cucumber genome.</title>
        <authorList>
            <person name="Li Z."/>
            <person name="Zhang Z."/>
            <person name="Yan P."/>
            <person name="Huang S."/>
            <person name="Fei Z."/>
            <person name="Lin K."/>
        </authorList>
    </citation>
    <scope>NUCLEOTIDE SEQUENCE [LARGE SCALE GENOMIC DNA]</scope>
    <source>
        <strain evidence="2">cv. 9930</strain>
    </source>
</reference>
<organism evidence="1 2">
    <name type="scientific">Cucumis sativus</name>
    <name type="common">Cucumber</name>
    <dbReference type="NCBI Taxonomy" id="3659"/>
    <lineage>
        <taxon>Eukaryota</taxon>
        <taxon>Viridiplantae</taxon>
        <taxon>Streptophyta</taxon>
        <taxon>Embryophyta</taxon>
        <taxon>Tracheophyta</taxon>
        <taxon>Spermatophyta</taxon>
        <taxon>Magnoliopsida</taxon>
        <taxon>eudicotyledons</taxon>
        <taxon>Gunneridae</taxon>
        <taxon>Pentapetalae</taxon>
        <taxon>rosids</taxon>
        <taxon>fabids</taxon>
        <taxon>Cucurbitales</taxon>
        <taxon>Cucurbitaceae</taxon>
        <taxon>Benincaseae</taxon>
        <taxon>Cucumis</taxon>
    </lineage>
</organism>
<accession>A0A0A0KLQ5</accession>
<keyword evidence="2" id="KW-1185">Reference proteome</keyword>
<dbReference type="AlphaFoldDB" id="A0A0A0KLQ5"/>
<evidence type="ECO:0000313" key="1">
    <source>
        <dbReference type="EMBL" id="KGN49804.1"/>
    </source>
</evidence>
<reference evidence="1 2" key="1">
    <citation type="journal article" date="2009" name="Nat. Genet.">
        <title>The genome of the cucumber, Cucumis sativus L.</title>
        <authorList>
            <person name="Huang S."/>
            <person name="Li R."/>
            <person name="Zhang Z."/>
            <person name="Li L."/>
            <person name="Gu X."/>
            <person name="Fan W."/>
            <person name="Lucas W.J."/>
            <person name="Wang X."/>
            <person name="Xie B."/>
            <person name="Ni P."/>
            <person name="Ren Y."/>
            <person name="Zhu H."/>
            <person name="Li J."/>
            <person name="Lin K."/>
            <person name="Jin W."/>
            <person name="Fei Z."/>
            <person name="Li G."/>
            <person name="Staub J."/>
            <person name="Kilian A."/>
            <person name="van der Vossen E.A."/>
            <person name="Wu Y."/>
            <person name="Guo J."/>
            <person name="He J."/>
            <person name="Jia Z."/>
            <person name="Ren Y."/>
            <person name="Tian G."/>
            <person name="Lu Y."/>
            <person name="Ruan J."/>
            <person name="Qian W."/>
            <person name="Wang M."/>
            <person name="Huang Q."/>
            <person name="Li B."/>
            <person name="Xuan Z."/>
            <person name="Cao J."/>
            <person name="Asan"/>
            <person name="Wu Z."/>
            <person name="Zhang J."/>
            <person name="Cai Q."/>
            <person name="Bai Y."/>
            <person name="Zhao B."/>
            <person name="Han Y."/>
            <person name="Li Y."/>
            <person name="Li X."/>
            <person name="Wang S."/>
            <person name="Shi Q."/>
            <person name="Liu S."/>
            <person name="Cho W.K."/>
            <person name="Kim J.Y."/>
            <person name="Xu Y."/>
            <person name="Heller-Uszynska K."/>
            <person name="Miao H."/>
            <person name="Cheng Z."/>
            <person name="Zhang S."/>
            <person name="Wu J."/>
            <person name="Yang Y."/>
            <person name="Kang H."/>
            <person name="Li M."/>
            <person name="Liang H."/>
            <person name="Ren X."/>
            <person name="Shi Z."/>
            <person name="Wen M."/>
            <person name="Jian M."/>
            <person name="Yang H."/>
            <person name="Zhang G."/>
            <person name="Yang Z."/>
            <person name="Chen R."/>
            <person name="Liu S."/>
            <person name="Li J."/>
            <person name="Ma L."/>
            <person name="Liu H."/>
            <person name="Zhou Y."/>
            <person name="Zhao J."/>
            <person name="Fang X."/>
            <person name="Li G."/>
            <person name="Fang L."/>
            <person name="Li Y."/>
            <person name="Liu D."/>
            <person name="Zheng H."/>
            <person name="Zhang Y."/>
            <person name="Qin N."/>
            <person name="Li Z."/>
            <person name="Yang G."/>
            <person name="Yang S."/>
            <person name="Bolund L."/>
            <person name="Kristiansen K."/>
            <person name="Zheng H."/>
            <person name="Li S."/>
            <person name="Zhang X."/>
            <person name="Yang H."/>
            <person name="Wang J."/>
            <person name="Sun R."/>
            <person name="Zhang B."/>
            <person name="Jiang S."/>
            <person name="Wang J."/>
            <person name="Du Y."/>
            <person name="Li S."/>
        </authorList>
    </citation>
    <scope>NUCLEOTIDE SEQUENCE [LARGE SCALE GENOMIC DNA]</scope>
    <source>
        <strain evidence="2">cv. 9930</strain>
    </source>
</reference>
<protein>
    <submittedName>
        <fullName evidence="1">Uncharacterized protein</fullName>
    </submittedName>
</protein>
<gene>
    <name evidence="1" type="ORF">Csa_5G136880</name>
</gene>
<reference evidence="1 2" key="2">
    <citation type="journal article" date="2009" name="PLoS ONE">
        <title>An integrated genetic and cytogenetic map of the cucumber genome.</title>
        <authorList>
            <person name="Ren Y."/>
            <person name="Zhang Z."/>
            <person name="Liu J."/>
            <person name="Staub J.E."/>
            <person name="Han Y."/>
            <person name="Cheng Z."/>
            <person name="Li X."/>
            <person name="Lu J."/>
            <person name="Miao H."/>
            <person name="Kang H."/>
            <person name="Xie B."/>
            <person name="Gu X."/>
            <person name="Wang X."/>
            <person name="Du Y."/>
            <person name="Jin W."/>
            <person name="Huang S."/>
        </authorList>
    </citation>
    <scope>NUCLEOTIDE SEQUENCE [LARGE SCALE GENOMIC DNA]</scope>
    <source>
        <strain evidence="2">cv. 9930</strain>
    </source>
</reference>
<sequence>MEDVVDGQKGKNKAWLSHCEDVLDERVGAWRGDSRRWGLRPDEIIPKRLSRRWKLVSESFVYYLLTVSASLVRRLGLRKEGLTR</sequence>
<proteinExistence type="predicted"/>
<dbReference type="EMBL" id="CM002926">
    <property type="protein sequence ID" value="KGN49804.1"/>
    <property type="molecule type" value="Genomic_DNA"/>
</dbReference>